<gene>
    <name evidence="1" type="ORF">V9T40_014434</name>
</gene>
<dbReference type="EMBL" id="JBBCAQ010000038">
    <property type="protein sequence ID" value="KAK7571962.1"/>
    <property type="molecule type" value="Genomic_DNA"/>
</dbReference>
<organism evidence="1 2">
    <name type="scientific">Parthenolecanium corni</name>
    <dbReference type="NCBI Taxonomy" id="536013"/>
    <lineage>
        <taxon>Eukaryota</taxon>
        <taxon>Metazoa</taxon>
        <taxon>Ecdysozoa</taxon>
        <taxon>Arthropoda</taxon>
        <taxon>Hexapoda</taxon>
        <taxon>Insecta</taxon>
        <taxon>Pterygota</taxon>
        <taxon>Neoptera</taxon>
        <taxon>Paraneoptera</taxon>
        <taxon>Hemiptera</taxon>
        <taxon>Sternorrhyncha</taxon>
        <taxon>Coccoidea</taxon>
        <taxon>Coccidae</taxon>
        <taxon>Parthenolecanium</taxon>
    </lineage>
</organism>
<sequence length="235" mass="27128">MALVRSTIISQSEDALRENFDFYQDRIVLAKKMKKLLQTRLYLSRTIQEACTRPSLHANLTKLELGLMEATNSYLKLIMERQLMSVAIQKSIHSTILHAGNKNLFAHSNLNLIEASVAEQMKRMMRLSRDLRSLKETTDRQCMEIKTTREKLASRFSLHSEKLQGVTQSSFSDPDLMNKMHKKIKNTNLLATLMTAFVAQNATAGDPRVIELMQVVRKWRTPRTFEYFKAKCTRS</sequence>
<evidence type="ECO:0000313" key="2">
    <source>
        <dbReference type="Proteomes" id="UP001367676"/>
    </source>
</evidence>
<evidence type="ECO:0000313" key="1">
    <source>
        <dbReference type="EMBL" id="KAK7571962.1"/>
    </source>
</evidence>
<keyword evidence="2" id="KW-1185">Reference proteome</keyword>
<proteinExistence type="predicted"/>
<dbReference type="Proteomes" id="UP001367676">
    <property type="component" value="Unassembled WGS sequence"/>
</dbReference>
<protein>
    <submittedName>
        <fullName evidence="1">Uncharacterized protein</fullName>
    </submittedName>
</protein>
<reference evidence="1 2" key="1">
    <citation type="submission" date="2024-03" db="EMBL/GenBank/DDBJ databases">
        <title>Adaptation during the transition from Ophiocordyceps entomopathogen to insect associate is accompanied by gene loss and intensified selection.</title>
        <authorList>
            <person name="Ward C.M."/>
            <person name="Onetto C.A."/>
            <person name="Borneman A.R."/>
        </authorList>
    </citation>
    <scope>NUCLEOTIDE SEQUENCE [LARGE SCALE GENOMIC DNA]</scope>
    <source>
        <strain evidence="1">AWRI1</strain>
        <tissue evidence="1">Single Adult Female</tissue>
    </source>
</reference>
<comment type="caution">
    <text evidence="1">The sequence shown here is derived from an EMBL/GenBank/DDBJ whole genome shotgun (WGS) entry which is preliminary data.</text>
</comment>
<accession>A0AAN9XX07</accession>
<name>A0AAN9XX07_9HEMI</name>
<dbReference type="AlphaFoldDB" id="A0AAN9XX07"/>